<accession>A0A183DLZ1</accession>
<feature type="domain" description="DUF7753" evidence="1">
    <location>
        <begin position="33"/>
        <end position="84"/>
    </location>
</feature>
<protein>
    <submittedName>
        <fullName evidence="2">DUF5072 domain-containing protein</fullName>
    </submittedName>
</protein>
<organism evidence="2">
    <name type="scientific">Gongylonema pulchrum</name>
    <dbReference type="NCBI Taxonomy" id="637853"/>
    <lineage>
        <taxon>Eukaryota</taxon>
        <taxon>Metazoa</taxon>
        <taxon>Ecdysozoa</taxon>
        <taxon>Nematoda</taxon>
        <taxon>Chromadorea</taxon>
        <taxon>Rhabditida</taxon>
        <taxon>Spirurina</taxon>
        <taxon>Spiruromorpha</taxon>
        <taxon>Spiruroidea</taxon>
        <taxon>Gongylonematidae</taxon>
        <taxon>Gongylonema</taxon>
    </lineage>
</organism>
<sequence length="84" mass="10134">LKISYEIATKVFILLIQGTVVAKLRLAANATPEIAQKKRIKEELITETVQKELEERRRSWDVNNGQFEKFRQWYIDYRKDIWHK</sequence>
<dbReference type="WBParaSite" id="GPUH_0000974301-mRNA-1">
    <property type="protein sequence ID" value="GPUH_0000974301-mRNA-1"/>
    <property type="gene ID" value="GPUH_0000974301"/>
</dbReference>
<evidence type="ECO:0000313" key="2">
    <source>
        <dbReference type="WBParaSite" id="GPUH_0000974301-mRNA-1"/>
    </source>
</evidence>
<proteinExistence type="predicted"/>
<name>A0A183DLZ1_9BILA</name>
<dbReference type="InterPro" id="IPR056655">
    <property type="entry name" value="DUF7753"/>
</dbReference>
<evidence type="ECO:0000259" key="1">
    <source>
        <dbReference type="Pfam" id="PF24936"/>
    </source>
</evidence>
<dbReference type="Pfam" id="PF24936">
    <property type="entry name" value="DUF7753"/>
    <property type="match status" value="1"/>
</dbReference>
<reference evidence="2" key="1">
    <citation type="submission" date="2016-06" db="UniProtKB">
        <authorList>
            <consortium name="WormBaseParasite"/>
        </authorList>
    </citation>
    <scope>IDENTIFICATION</scope>
</reference>
<dbReference type="AlphaFoldDB" id="A0A183DLZ1"/>